<evidence type="ECO:0000313" key="2">
    <source>
        <dbReference type="Proteomes" id="UP001239111"/>
    </source>
</evidence>
<dbReference type="Proteomes" id="UP001239111">
    <property type="component" value="Chromosome 4"/>
</dbReference>
<organism evidence="1 2">
    <name type="scientific">Eretmocerus hayati</name>
    <dbReference type="NCBI Taxonomy" id="131215"/>
    <lineage>
        <taxon>Eukaryota</taxon>
        <taxon>Metazoa</taxon>
        <taxon>Ecdysozoa</taxon>
        <taxon>Arthropoda</taxon>
        <taxon>Hexapoda</taxon>
        <taxon>Insecta</taxon>
        <taxon>Pterygota</taxon>
        <taxon>Neoptera</taxon>
        <taxon>Endopterygota</taxon>
        <taxon>Hymenoptera</taxon>
        <taxon>Apocrita</taxon>
        <taxon>Proctotrupomorpha</taxon>
        <taxon>Chalcidoidea</taxon>
        <taxon>Aphelinidae</taxon>
        <taxon>Aphelininae</taxon>
        <taxon>Eretmocerus</taxon>
    </lineage>
</organism>
<comment type="caution">
    <text evidence="1">The sequence shown here is derived from an EMBL/GenBank/DDBJ whole genome shotgun (WGS) entry which is preliminary data.</text>
</comment>
<proteinExistence type="predicted"/>
<sequence length="218" mass="24406">MVKCLYCRNNISGEAHYCINYDKPECLGGAHHPSCGGRAGRRDDGSYRKCCREVEKTSEKNSSNSSLNDSTPEEFDDAAGEMTMNDMLKQMKSLINQSANAINKNVDEKTSSIASQITGAVLRIGSLEADMGTIKQEMTEIKHRVSKMETFQTDDKHQLGEQLIAETKERMHREKNIIIFGVDENDETDDLKEEIISLFSGAPFSLEEIQLTQTKSDL</sequence>
<evidence type="ECO:0000313" key="1">
    <source>
        <dbReference type="EMBL" id="KAJ8666007.1"/>
    </source>
</evidence>
<dbReference type="EMBL" id="CM056744">
    <property type="protein sequence ID" value="KAJ8666007.1"/>
    <property type="molecule type" value="Genomic_DNA"/>
</dbReference>
<keyword evidence="2" id="KW-1185">Reference proteome</keyword>
<gene>
    <name evidence="1" type="ORF">QAD02_007669</name>
</gene>
<accession>A0ACC2N4L7</accession>
<protein>
    <submittedName>
        <fullName evidence="1">Uncharacterized protein</fullName>
    </submittedName>
</protein>
<name>A0ACC2N4L7_9HYME</name>
<reference evidence="1" key="1">
    <citation type="submission" date="2023-04" db="EMBL/GenBank/DDBJ databases">
        <title>A chromosome-level genome assembly of the parasitoid wasp Eretmocerus hayati.</title>
        <authorList>
            <person name="Zhong Y."/>
            <person name="Liu S."/>
            <person name="Liu Y."/>
        </authorList>
    </citation>
    <scope>NUCLEOTIDE SEQUENCE</scope>
    <source>
        <strain evidence="1">ZJU_SS_LIU_2023</strain>
    </source>
</reference>